<dbReference type="PANTHER" id="PTHR46713:SF1">
    <property type="entry name" value="F13M7.16 PROTEIN"/>
    <property type="match status" value="1"/>
</dbReference>
<dbReference type="Proteomes" id="UP001515480">
    <property type="component" value="Unassembled WGS sequence"/>
</dbReference>
<keyword evidence="4" id="KW-1185">Reference proteome</keyword>
<evidence type="ECO:0000259" key="2">
    <source>
        <dbReference type="PROSITE" id="PS50030"/>
    </source>
</evidence>
<dbReference type="InterPro" id="IPR009060">
    <property type="entry name" value="UBA-like_sf"/>
</dbReference>
<accession>A0AB34K8R4</accession>
<name>A0AB34K8R4_PRYPA</name>
<dbReference type="Pfam" id="PF00627">
    <property type="entry name" value="UBA"/>
    <property type="match status" value="1"/>
</dbReference>
<dbReference type="CDD" id="cd14270">
    <property type="entry name" value="UBA"/>
    <property type="match status" value="1"/>
</dbReference>
<evidence type="ECO:0000313" key="4">
    <source>
        <dbReference type="Proteomes" id="UP001515480"/>
    </source>
</evidence>
<dbReference type="SUPFAM" id="SSF46934">
    <property type="entry name" value="UBA-like"/>
    <property type="match status" value="1"/>
</dbReference>
<dbReference type="Pfam" id="PF09409">
    <property type="entry name" value="PUB"/>
    <property type="match status" value="1"/>
</dbReference>
<dbReference type="EMBL" id="JBGBPQ010000001">
    <property type="protein sequence ID" value="KAL1529588.1"/>
    <property type="molecule type" value="Genomic_DNA"/>
</dbReference>
<dbReference type="CDD" id="cd09212">
    <property type="entry name" value="PUB"/>
    <property type="match status" value="1"/>
</dbReference>
<feature type="domain" description="UBA" evidence="2">
    <location>
        <begin position="84"/>
        <end position="128"/>
    </location>
</feature>
<feature type="compositionally biased region" description="Basic and acidic residues" evidence="1">
    <location>
        <begin position="156"/>
        <end position="166"/>
    </location>
</feature>
<dbReference type="Gene3D" id="1.20.58.2190">
    <property type="match status" value="1"/>
</dbReference>
<organism evidence="3 4">
    <name type="scientific">Prymnesium parvum</name>
    <name type="common">Toxic golden alga</name>
    <dbReference type="NCBI Taxonomy" id="97485"/>
    <lineage>
        <taxon>Eukaryota</taxon>
        <taxon>Haptista</taxon>
        <taxon>Haptophyta</taxon>
        <taxon>Prymnesiophyceae</taxon>
        <taxon>Prymnesiales</taxon>
        <taxon>Prymnesiaceae</taxon>
        <taxon>Prymnesium</taxon>
    </lineage>
</organism>
<comment type="caution">
    <text evidence="3">The sequence shown here is derived from an EMBL/GenBank/DDBJ whole genome shotgun (WGS) entry which is preliminary data.</text>
</comment>
<dbReference type="InterPro" id="IPR015940">
    <property type="entry name" value="UBA"/>
</dbReference>
<sequence>MQACWIGNTPSSGFTFPASLPEDAFPAAFPRRSAPAPPLRSLYLRSPHRRLHPNGPSPLPYLLTPRSSSVRLPTPPFGVRPMGAEQSRAHRGSLDHLQGMGFSQEQAVVALQAAHGDLQRAVQLLLDQPQSPPVAHSLPPSAAVQRAEEAAALQRALEESRREAARARPPPKPTAPQAHALLAAEARMRSANQRPVPNASGFTAATQRSSSCAVARHSAPPRVLPQAPVGGSPEERVQQCAQMISGNAQVVDILITSLSRALEHPNEEKYRTVNPSNPTFKRTVGAQPGGIEFLWAVGYENVHGHLVLQA</sequence>
<proteinExistence type="predicted"/>
<dbReference type="PANTHER" id="PTHR46713">
    <property type="entry name" value="F13M7.16 PROTEIN"/>
    <property type="match status" value="1"/>
</dbReference>
<feature type="compositionally biased region" description="Low complexity" evidence="1">
    <location>
        <begin position="140"/>
        <end position="155"/>
    </location>
</feature>
<gene>
    <name evidence="3" type="ORF">AB1Y20_000531</name>
</gene>
<feature type="region of interest" description="Disordered" evidence="1">
    <location>
        <begin position="130"/>
        <end position="176"/>
    </location>
</feature>
<dbReference type="AlphaFoldDB" id="A0AB34K8R4"/>
<evidence type="ECO:0000313" key="3">
    <source>
        <dbReference type="EMBL" id="KAL1529588.1"/>
    </source>
</evidence>
<protein>
    <recommendedName>
        <fullName evidence="2">UBA domain-containing protein</fullName>
    </recommendedName>
</protein>
<dbReference type="Gene3D" id="1.10.8.10">
    <property type="entry name" value="DNA helicase RuvA subunit, C-terminal domain"/>
    <property type="match status" value="1"/>
</dbReference>
<dbReference type="InterPro" id="IPR036339">
    <property type="entry name" value="PUB-like_dom_sf"/>
</dbReference>
<reference evidence="3 4" key="1">
    <citation type="journal article" date="2024" name="Science">
        <title>Giant polyketide synthase enzymes in the biosynthesis of giant marine polyether toxins.</title>
        <authorList>
            <person name="Fallon T.R."/>
            <person name="Shende V.V."/>
            <person name="Wierzbicki I.H."/>
            <person name="Pendleton A.L."/>
            <person name="Watervoot N.F."/>
            <person name="Auber R.P."/>
            <person name="Gonzalez D.J."/>
            <person name="Wisecaver J.H."/>
            <person name="Moore B.S."/>
        </authorList>
    </citation>
    <scope>NUCLEOTIDE SEQUENCE [LARGE SCALE GENOMIC DNA]</scope>
    <source>
        <strain evidence="3 4">12B1</strain>
    </source>
</reference>
<dbReference type="SUPFAM" id="SSF143503">
    <property type="entry name" value="PUG domain-like"/>
    <property type="match status" value="1"/>
</dbReference>
<feature type="region of interest" description="Disordered" evidence="1">
    <location>
        <begin position="211"/>
        <end position="232"/>
    </location>
</feature>
<dbReference type="PROSITE" id="PS50030">
    <property type="entry name" value="UBA"/>
    <property type="match status" value="1"/>
</dbReference>
<evidence type="ECO:0000256" key="1">
    <source>
        <dbReference type="SAM" id="MobiDB-lite"/>
    </source>
</evidence>
<dbReference type="SMART" id="SM00580">
    <property type="entry name" value="PUG"/>
    <property type="match status" value="1"/>
</dbReference>
<dbReference type="InterPro" id="IPR018997">
    <property type="entry name" value="PUB_domain"/>
</dbReference>
<dbReference type="SMART" id="SM00165">
    <property type="entry name" value="UBA"/>
    <property type="match status" value="1"/>
</dbReference>